<dbReference type="GO" id="GO:0016020">
    <property type="term" value="C:membrane"/>
    <property type="evidence" value="ECO:0007669"/>
    <property type="project" value="UniProtKB-SubCell"/>
</dbReference>
<feature type="transmembrane region" description="Helical" evidence="7">
    <location>
        <begin position="72"/>
        <end position="92"/>
    </location>
</feature>
<evidence type="ECO:0000259" key="8">
    <source>
        <dbReference type="Pfam" id="PF01694"/>
    </source>
</evidence>
<dbReference type="InterPro" id="IPR035952">
    <property type="entry name" value="Rhomboid-like_sf"/>
</dbReference>
<evidence type="ECO:0000313" key="9">
    <source>
        <dbReference type="EMBL" id="MBB6069292.1"/>
    </source>
</evidence>
<feature type="transmembrane region" description="Helical" evidence="7">
    <location>
        <begin position="104"/>
        <end position="122"/>
    </location>
</feature>
<evidence type="ECO:0000313" key="10">
    <source>
        <dbReference type="Proteomes" id="UP000582837"/>
    </source>
</evidence>
<evidence type="ECO:0000256" key="4">
    <source>
        <dbReference type="ARBA" id="ARBA00022692"/>
    </source>
</evidence>
<organism evidence="9 10">
    <name type="scientific">Longimicrobium terrae</name>
    <dbReference type="NCBI Taxonomy" id="1639882"/>
    <lineage>
        <taxon>Bacteria</taxon>
        <taxon>Pseudomonadati</taxon>
        <taxon>Gemmatimonadota</taxon>
        <taxon>Longimicrobiia</taxon>
        <taxon>Longimicrobiales</taxon>
        <taxon>Longimicrobiaceae</taxon>
        <taxon>Longimicrobium</taxon>
    </lineage>
</organism>
<feature type="transmembrane region" description="Helical" evidence="7">
    <location>
        <begin position="168"/>
        <end position="189"/>
    </location>
</feature>
<dbReference type="GO" id="GO:0006508">
    <property type="term" value="P:proteolysis"/>
    <property type="evidence" value="ECO:0007669"/>
    <property type="project" value="UniProtKB-KW"/>
</dbReference>
<evidence type="ECO:0000256" key="2">
    <source>
        <dbReference type="ARBA" id="ARBA00022475"/>
    </source>
</evidence>
<accession>A0A841GPJ7</accession>
<dbReference type="Proteomes" id="UP000582837">
    <property type="component" value="Unassembled WGS sequence"/>
</dbReference>
<feature type="transmembrane region" description="Helical" evidence="7">
    <location>
        <begin position="12"/>
        <end position="31"/>
    </location>
</feature>
<evidence type="ECO:0000256" key="1">
    <source>
        <dbReference type="ARBA" id="ARBA00004141"/>
    </source>
</evidence>
<feature type="transmembrane region" description="Helical" evidence="7">
    <location>
        <begin position="195"/>
        <end position="214"/>
    </location>
</feature>
<dbReference type="Gene3D" id="1.20.1540.10">
    <property type="entry name" value="Rhomboid-like"/>
    <property type="match status" value="1"/>
</dbReference>
<evidence type="ECO:0000256" key="3">
    <source>
        <dbReference type="ARBA" id="ARBA00022519"/>
    </source>
</evidence>
<keyword evidence="10" id="KW-1185">Reference proteome</keyword>
<keyword evidence="3" id="KW-0997">Cell inner membrane</keyword>
<dbReference type="SUPFAM" id="SSF144091">
    <property type="entry name" value="Rhomboid-like"/>
    <property type="match status" value="1"/>
</dbReference>
<feature type="domain" description="Peptidase S54 rhomboid" evidence="8">
    <location>
        <begin position="67"/>
        <end position="212"/>
    </location>
</feature>
<dbReference type="EMBL" id="JACHIA010000002">
    <property type="protein sequence ID" value="MBB6069292.1"/>
    <property type="molecule type" value="Genomic_DNA"/>
</dbReference>
<comment type="subcellular location">
    <subcellularLocation>
        <location evidence="1">Membrane</location>
        <topology evidence="1">Multi-pass membrane protein</topology>
    </subcellularLocation>
</comment>
<keyword evidence="2" id="KW-1003">Cell membrane</keyword>
<dbReference type="PANTHER" id="PTHR43066:SF26">
    <property type="entry name" value="RHOMBOID PROTEASE GLPG"/>
    <property type="match status" value="1"/>
</dbReference>
<keyword evidence="5 7" id="KW-1133">Transmembrane helix</keyword>
<keyword evidence="4 7" id="KW-0812">Transmembrane</keyword>
<reference evidence="9 10" key="1">
    <citation type="submission" date="2020-08" db="EMBL/GenBank/DDBJ databases">
        <title>Genomic Encyclopedia of Type Strains, Phase IV (KMG-IV): sequencing the most valuable type-strain genomes for metagenomic binning, comparative biology and taxonomic classification.</title>
        <authorList>
            <person name="Goeker M."/>
        </authorList>
    </citation>
    <scope>NUCLEOTIDE SEQUENCE [LARGE SCALE GENOMIC DNA]</scope>
    <source>
        <strain evidence="9 10">DSM 29007</strain>
    </source>
</reference>
<proteinExistence type="predicted"/>
<comment type="caution">
    <text evidence="9">The sequence shown here is derived from an EMBL/GenBank/DDBJ whole genome shotgun (WGS) entry which is preliminary data.</text>
</comment>
<dbReference type="AlphaFoldDB" id="A0A841GPJ7"/>
<dbReference type="Pfam" id="PF01694">
    <property type="entry name" value="Rhomboid"/>
    <property type="match status" value="1"/>
</dbReference>
<feature type="transmembrane region" description="Helical" evidence="7">
    <location>
        <begin position="128"/>
        <end position="147"/>
    </location>
</feature>
<sequence length="239" mass="26625">MFPINDENPTELRPWMTVLILLANVAAWLVLQGGGEMARLEASVAVFGAQPCEITATCRVVGLGWEAIFTSIFMHGSWMHLIGNMLFLWVFGNNIEDSMGHFRFLVFYLVCGVAAALAQIFFAPASQIPMVGASGAISGIMGAYILLYPRARVRTYLPPIFVFHLRAFWFLLYWFVMQLLSGFLSLGMTEDEGGVAVWAHVGGFVAGLLLIRVFDRPRLVQAKRDGVHLSHDEVADLRW</sequence>
<dbReference type="FunFam" id="1.20.1540.10:FF:000027">
    <property type="entry name" value="Rhomboid family intramembrane serine protease"/>
    <property type="match status" value="1"/>
</dbReference>
<dbReference type="PANTHER" id="PTHR43066">
    <property type="entry name" value="RHOMBOID-RELATED PROTEIN"/>
    <property type="match status" value="1"/>
</dbReference>
<gene>
    <name evidence="9" type="ORF">HNQ61_000907</name>
</gene>
<dbReference type="RefSeq" id="WP_170037907.1">
    <property type="nucleotide sequence ID" value="NZ_JABDTL010000002.1"/>
</dbReference>
<evidence type="ECO:0000256" key="7">
    <source>
        <dbReference type="SAM" id="Phobius"/>
    </source>
</evidence>
<protein>
    <submittedName>
        <fullName evidence="9">Membrane associated rhomboid family serine protease</fullName>
    </submittedName>
</protein>
<evidence type="ECO:0000256" key="5">
    <source>
        <dbReference type="ARBA" id="ARBA00022989"/>
    </source>
</evidence>
<evidence type="ECO:0000256" key="6">
    <source>
        <dbReference type="ARBA" id="ARBA00023136"/>
    </source>
</evidence>
<keyword evidence="6 7" id="KW-0472">Membrane</keyword>
<name>A0A841GPJ7_9BACT</name>
<dbReference type="InterPro" id="IPR022764">
    <property type="entry name" value="Peptidase_S54_rhomboid_dom"/>
</dbReference>
<dbReference type="GO" id="GO:0004252">
    <property type="term" value="F:serine-type endopeptidase activity"/>
    <property type="evidence" value="ECO:0007669"/>
    <property type="project" value="InterPro"/>
</dbReference>
<keyword evidence="9" id="KW-0645">Protease</keyword>
<keyword evidence="9" id="KW-0378">Hydrolase</keyword>